<dbReference type="AlphaFoldDB" id="A0A6A7BZT9"/>
<sequence>MRPLIKAPIARSICQSLLKLRITARSYTAEARSSTGDAHGNESLGRSFYIVLLLIPGAIGFYKFRHSDEANPITRYIAQTYETWGKKWNEQQSLYTEMLDRAGSDRVLFLNEPTAFRNTKAVRVRFPEQITAGAAWNVPAGHYANVDKVIEKYRDEAYVGNEEKLKNLRDNRIKGEMPFEKSGLPRNQEV</sequence>
<name>A0A6A7BZT9_9PEZI</name>
<dbReference type="Proteomes" id="UP000799421">
    <property type="component" value="Unassembled WGS sequence"/>
</dbReference>
<dbReference type="GO" id="GO:0005739">
    <property type="term" value="C:mitochondrion"/>
    <property type="evidence" value="ECO:0007669"/>
    <property type="project" value="InterPro"/>
</dbReference>
<protein>
    <recommendedName>
        <fullName evidence="3">NADH-ubiquinone oxidoreductase 17.8 kDa subunit</fullName>
    </recommendedName>
</protein>
<organism evidence="1 2">
    <name type="scientific">Piedraia hortae CBS 480.64</name>
    <dbReference type="NCBI Taxonomy" id="1314780"/>
    <lineage>
        <taxon>Eukaryota</taxon>
        <taxon>Fungi</taxon>
        <taxon>Dikarya</taxon>
        <taxon>Ascomycota</taxon>
        <taxon>Pezizomycotina</taxon>
        <taxon>Dothideomycetes</taxon>
        <taxon>Dothideomycetidae</taxon>
        <taxon>Capnodiales</taxon>
        <taxon>Piedraiaceae</taxon>
        <taxon>Piedraia</taxon>
    </lineage>
</organism>
<reference evidence="1" key="1">
    <citation type="journal article" date="2020" name="Stud. Mycol.">
        <title>101 Dothideomycetes genomes: a test case for predicting lifestyles and emergence of pathogens.</title>
        <authorList>
            <person name="Haridas S."/>
            <person name="Albert R."/>
            <person name="Binder M."/>
            <person name="Bloem J."/>
            <person name="Labutti K."/>
            <person name="Salamov A."/>
            <person name="Andreopoulos B."/>
            <person name="Baker S."/>
            <person name="Barry K."/>
            <person name="Bills G."/>
            <person name="Bluhm B."/>
            <person name="Cannon C."/>
            <person name="Castanera R."/>
            <person name="Culley D."/>
            <person name="Daum C."/>
            <person name="Ezra D."/>
            <person name="Gonzalez J."/>
            <person name="Henrissat B."/>
            <person name="Kuo A."/>
            <person name="Liang C."/>
            <person name="Lipzen A."/>
            <person name="Lutzoni F."/>
            <person name="Magnuson J."/>
            <person name="Mondo S."/>
            <person name="Nolan M."/>
            <person name="Ohm R."/>
            <person name="Pangilinan J."/>
            <person name="Park H.-J."/>
            <person name="Ramirez L."/>
            <person name="Alfaro M."/>
            <person name="Sun H."/>
            <person name="Tritt A."/>
            <person name="Yoshinaga Y."/>
            <person name="Zwiers L.-H."/>
            <person name="Turgeon B."/>
            <person name="Goodwin S."/>
            <person name="Spatafora J."/>
            <person name="Crous P."/>
            <person name="Grigoriev I."/>
        </authorList>
    </citation>
    <scope>NUCLEOTIDE SEQUENCE</scope>
    <source>
        <strain evidence="1">CBS 480.64</strain>
    </source>
</reference>
<gene>
    <name evidence="1" type="ORF">K470DRAFT_276668</name>
</gene>
<keyword evidence="2" id="KW-1185">Reference proteome</keyword>
<evidence type="ECO:0000313" key="1">
    <source>
        <dbReference type="EMBL" id="KAF2860780.1"/>
    </source>
</evidence>
<dbReference type="PANTHER" id="PTHR42100">
    <property type="entry name" value="OXIDOREDUCTASE 178 KDA SUBUNIT, PUTATIVE (AFU_ORTHOLOGUE AFUA_8G04320)-RELATED"/>
    <property type="match status" value="1"/>
</dbReference>
<evidence type="ECO:0008006" key="3">
    <source>
        <dbReference type="Google" id="ProtNLM"/>
    </source>
</evidence>
<dbReference type="InterPro" id="IPR034444">
    <property type="entry name" value="Nuo17.8"/>
</dbReference>
<proteinExistence type="predicted"/>
<dbReference type="OrthoDB" id="2120038at2759"/>
<dbReference type="PANTHER" id="PTHR42100:SF1">
    <property type="entry name" value="OXIDOREDUCTASE 178 KDA SUBUNIT, PUTATIVE (AFU_ORTHOLOGUE AFUA_8G04320)-RELATED"/>
    <property type="match status" value="1"/>
</dbReference>
<evidence type="ECO:0000313" key="2">
    <source>
        <dbReference type="Proteomes" id="UP000799421"/>
    </source>
</evidence>
<accession>A0A6A7BZT9</accession>
<dbReference type="EMBL" id="MU005978">
    <property type="protein sequence ID" value="KAF2860780.1"/>
    <property type="molecule type" value="Genomic_DNA"/>
</dbReference>